<comment type="caution">
    <text evidence="3">The sequence shown here is derived from an EMBL/GenBank/DDBJ whole genome shotgun (WGS) entry which is preliminary data.</text>
</comment>
<evidence type="ECO:0000313" key="3">
    <source>
        <dbReference type="EMBL" id="MFB2875318.1"/>
    </source>
</evidence>
<keyword evidence="4" id="KW-1185">Reference proteome</keyword>
<reference evidence="3 4" key="1">
    <citation type="submission" date="2024-09" db="EMBL/GenBank/DDBJ databases">
        <title>Floridaenema gen nov. (Aerosakkonemataceae, Aerosakkonematales ord. nov., Cyanobacteria) from benthic tropical and subtropical fresh waters, with the description of four new species.</title>
        <authorList>
            <person name="Moretto J.A."/>
            <person name="Berthold D.E."/>
            <person name="Lefler F.W."/>
            <person name="Huang I.-S."/>
            <person name="Laughinghouse H. IV."/>
        </authorList>
    </citation>
    <scope>NUCLEOTIDE SEQUENCE [LARGE SCALE GENOMIC DNA]</scope>
    <source>
        <strain evidence="3 4">BLCC-F46</strain>
    </source>
</reference>
<feature type="domain" description="Glycosyl transferase family 1" evidence="1">
    <location>
        <begin position="197"/>
        <end position="355"/>
    </location>
</feature>
<dbReference type="SUPFAM" id="SSF53756">
    <property type="entry name" value="UDP-Glycosyltransferase/glycogen phosphorylase"/>
    <property type="match status" value="1"/>
</dbReference>
<keyword evidence="3" id="KW-0808">Transferase</keyword>
<dbReference type="EMBL" id="JBHFNQ010000004">
    <property type="protein sequence ID" value="MFB2875318.1"/>
    <property type="molecule type" value="Genomic_DNA"/>
</dbReference>
<dbReference type="CDD" id="cd03801">
    <property type="entry name" value="GT4_PimA-like"/>
    <property type="match status" value="1"/>
</dbReference>
<organism evidence="3 4">
    <name type="scientific">Floridaenema aerugineum BLCC-F46</name>
    <dbReference type="NCBI Taxonomy" id="3153654"/>
    <lineage>
        <taxon>Bacteria</taxon>
        <taxon>Bacillati</taxon>
        <taxon>Cyanobacteriota</taxon>
        <taxon>Cyanophyceae</taxon>
        <taxon>Oscillatoriophycideae</taxon>
        <taxon>Aerosakkonematales</taxon>
        <taxon>Aerosakkonemataceae</taxon>
        <taxon>Floridanema</taxon>
        <taxon>Floridanema aerugineum</taxon>
    </lineage>
</organism>
<feature type="domain" description="Glycosyltransferase subfamily 4-like N-terminal" evidence="2">
    <location>
        <begin position="42"/>
        <end position="165"/>
    </location>
</feature>
<dbReference type="PANTHER" id="PTHR45947">
    <property type="entry name" value="SULFOQUINOVOSYL TRANSFERASE SQD2"/>
    <property type="match status" value="1"/>
</dbReference>
<dbReference type="RefSeq" id="WP_413268484.1">
    <property type="nucleotide sequence ID" value="NZ_JBHFNQ010000004.1"/>
</dbReference>
<dbReference type="EC" id="2.4.-.-" evidence="3"/>
<name>A0ABV4WXR9_9CYAN</name>
<sequence length="380" mass="42367">MNKSRIAWLLNSAFFYWHPTLSEYTRIFPETTVFAGWWKGYAPGLEDSFKVEVMGDHKVIPILRSSTSYGSNFTYLPLNIVNRLFKFKPDVIISNSFGVWTVLALLFKPVGRWKVVIAYEGSSPGVDYRNSAPRLAVRRAMVKAADACITNSQAGKAYLIEVLKAKVDRVFAKPYEVPDPKALLEYSGSSDSRVSQLQHPIFLFVGSIESRKGLNFLLEACAILEKQKMHNYTLLVVGDGAQREELEGFCRSANLTERVKWLGRVDYGQLGTFFSAADVFVLPTLEDTWGVVISEAMVIGKAILCSKCAGAFEIVADGENGYIFDPYDPEKLAQLMSRMISDPELVSSMGKKSQQLMTQYTPKAAAEFLAKVTTTVLEGH</sequence>
<evidence type="ECO:0000259" key="1">
    <source>
        <dbReference type="Pfam" id="PF00534"/>
    </source>
</evidence>
<dbReference type="Proteomes" id="UP001576774">
    <property type="component" value="Unassembled WGS sequence"/>
</dbReference>
<dbReference type="InterPro" id="IPR001296">
    <property type="entry name" value="Glyco_trans_1"/>
</dbReference>
<proteinExistence type="predicted"/>
<dbReference type="InterPro" id="IPR050194">
    <property type="entry name" value="Glycosyltransferase_grp1"/>
</dbReference>
<evidence type="ECO:0000313" key="4">
    <source>
        <dbReference type="Proteomes" id="UP001576774"/>
    </source>
</evidence>
<dbReference type="InterPro" id="IPR028098">
    <property type="entry name" value="Glyco_trans_4-like_N"/>
</dbReference>
<dbReference type="Pfam" id="PF00534">
    <property type="entry name" value="Glycos_transf_1"/>
    <property type="match status" value="1"/>
</dbReference>
<protein>
    <submittedName>
        <fullName evidence="3">Glycosyltransferase family 4 protein</fullName>
        <ecNumber evidence="3">2.4.-.-</ecNumber>
    </submittedName>
</protein>
<evidence type="ECO:0000259" key="2">
    <source>
        <dbReference type="Pfam" id="PF13439"/>
    </source>
</evidence>
<keyword evidence="3" id="KW-0328">Glycosyltransferase</keyword>
<dbReference type="Pfam" id="PF13439">
    <property type="entry name" value="Glyco_transf_4"/>
    <property type="match status" value="1"/>
</dbReference>
<gene>
    <name evidence="3" type="ORF">ACE1CC_00340</name>
</gene>
<dbReference type="GO" id="GO:0016757">
    <property type="term" value="F:glycosyltransferase activity"/>
    <property type="evidence" value="ECO:0007669"/>
    <property type="project" value="UniProtKB-KW"/>
</dbReference>
<dbReference type="Gene3D" id="3.40.50.2000">
    <property type="entry name" value="Glycogen Phosphorylase B"/>
    <property type="match status" value="2"/>
</dbReference>
<accession>A0ABV4WXR9</accession>
<dbReference type="PANTHER" id="PTHR45947:SF3">
    <property type="entry name" value="SULFOQUINOVOSYL TRANSFERASE SQD2"/>
    <property type="match status" value="1"/>
</dbReference>